<gene>
    <name evidence="1" type="ORF">J2Z34_000046</name>
</gene>
<keyword evidence="1" id="KW-0436">Ligase</keyword>
<protein>
    <submittedName>
        <fullName evidence="1">2'-5' RNA ligase</fullName>
    </submittedName>
</protein>
<comment type="caution">
    <text evidence="1">The sequence shown here is derived from an EMBL/GenBank/DDBJ whole genome shotgun (WGS) entry which is preliminary data.</text>
</comment>
<name>A0ABS4FZ53_9CLOT</name>
<reference evidence="1 2" key="1">
    <citation type="submission" date="2021-03" db="EMBL/GenBank/DDBJ databases">
        <title>Genomic Encyclopedia of Type Strains, Phase IV (KMG-IV): sequencing the most valuable type-strain genomes for metagenomic binning, comparative biology and taxonomic classification.</title>
        <authorList>
            <person name="Goeker M."/>
        </authorList>
    </citation>
    <scope>NUCLEOTIDE SEQUENCE [LARGE SCALE GENOMIC DNA]</scope>
    <source>
        <strain evidence="1 2">DSM 6139</strain>
    </source>
</reference>
<dbReference type="RefSeq" id="WP_209457832.1">
    <property type="nucleotide sequence ID" value="NZ_JAGGKC010000001.1"/>
</dbReference>
<evidence type="ECO:0000313" key="1">
    <source>
        <dbReference type="EMBL" id="MBP1917583.1"/>
    </source>
</evidence>
<keyword evidence="2" id="KW-1185">Reference proteome</keyword>
<dbReference type="GO" id="GO:0016874">
    <property type="term" value="F:ligase activity"/>
    <property type="evidence" value="ECO:0007669"/>
    <property type="project" value="UniProtKB-KW"/>
</dbReference>
<dbReference type="Proteomes" id="UP001519271">
    <property type="component" value="Unassembled WGS sequence"/>
</dbReference>
<dbReference type="EMBL" id="JAGGKC010000001">
    <property type="protein sequence ID" value="MBP1917583.1"/>
    <property type="molecule type" value="Genomic_DNA"/>
</dbReference>
<sequence length="179" mass="20881">MKYYLVALLDRNSGKIIENATRNLVKKLRPQKKTSYYGVIMEVIEDPDPAKLEPILKDMIKAMRYFKIDVKGNLVFDEENKTIGLEVVNFGYLKRISRKFNTMLGLHGFKVRPEESVDNTAQLILFSGERSKELDKVEPVLKSGDDKLFRVDRFELWKNLNFKKESVYTVFELVDPNII</sequence>
<evidence type="ECO:0000313" key="2">
    <source>
        <dbReference type="Proteomes" id="UP001519271"/>
    </source>
</evidence>
<organism evidence="1 2">
    <name type="scientific">Youngiibacter multivorans</name>
    <dbReference type="NCBI Taxonomy" id="937251"/>
    <lineage>
        <taxon>Bacteria</taxon>
        <taxon>Bacillati</taxon>
        <taxon>Bacillota</taxon>
        <taxon>Clostridia</taxon>
        <taxon>Eubacteriales</taxon>
        <taxon>Clostridiaceae</taxon>
        <taxon>Youngiibacter</taxon>
    </lineage>
</organism>
<accession>A0ABS4FZ53</accession>
<proteinExistence type="predicted"/>